<evidence type="ECO:0000313" key="2">
    <source>
        <dbReference type="EMBL" id="KWN20420.1"/>
    </source>
</evidence>
<feature type="region of interest" description="Disordered" evidence="1">
    <location>
        <begin position="157"/>
        <end position="212"/>
    </location>
</feature>
<evidence type="ECO:0000256" key="1">
    <source>
        <dbReference type="SAM" id="MobiDB-lite"/>
    </source>
</evidence>
<comment type="caution">
    <text evidence="2">The sequence shown here is derived from an EMBL/GenBank/DDBJ whole genome shotgun (WGS) entry which is preliminary data.</text>
</comment>
<name>A0A108EZW3_9BURK</name>
<reference evidence="2 3" key="1">
    <citation type="submission" date="2015-11" db="EMBL/GenBank/DDBJ databases">
        <title>Expanding the genomic diversity of Burkholderia species for the development of highly accurate diagnostics.</title>
        <authorList>
            <person name="Sahl J."/>
            <person name="Keim P."/>
            <person name="Wagner D."/>
        </authorList>
    </citation>
    <scope>NUCLEOTIDE SEQUENCE [LARGE SCALE GENOMIC DNA]</scope>
    <source>
        <strain evidence="2 3">MSMB793WGS</strain>
    </source>
</reference>
<sequence length="212" mass="22506">MLTPIVRTAFGAHRGVPRRAIAHTATEAGSPGPAATRAVAAPEPVAPCAASPLPLPPEVAAAARTEPRRDALAEPIDPMRRVPLYCAEGRPHAGAARRSVVVSRRRRRSGVRPLARRDRRHAAIRPTIVARAVARRRPCIARGAALGPGIRAAREVASTSRGSSVHTSTICSTRKTSVRMPETRRRATPVPRPAGNDGQRKHRASCAMPCGA</sequence>
<accession>A0A108EZW3</accession>
<feature type="compositionally biased region" description="Polar residues" evidence="1">
    <location>
        <begin position="157"/>
        <end position="175"/>
    </location>
</feature>
<dbReference type="EMBL" id="LPLZ01000025">
    <property type="protein sequence ID" value="KWN20420.1"/>
    <property type="molecule type" value="Genomic_DNA"/>
</dbReference>
<protein>
    <submittedName>
        <fullName evidence="2">Uncharacterized protein</fullName>
    </submittedName>
</protein>
<evidence type="ECO:0000313" key="3">
    <source>
        <dbReference type="Proteomes" id="UP000068016"/>
    </source>
</evidence>
<organism evidence="2 3">
    <name type="scientific">Burkholderia territorii</name>
    <dbReference type="NCBI Taxonomy" id="1503055"/>
    <lineage>
        <taxon>Bacteria</taxon>
        <taxon>Pseudomonadati</taxon>
        <taxon>Pseudomonadota</taxon>
        <taxon>Betaproteobacteria</taxon>
        <taxon>Burkholderiales</taxon>
        <taxon>Burkholderiaceae</taxon>
        <taxon>Burkholderia</taxon>
        <taxon>Burkholderia cepacia complex</taxon>
    </lineage>
</organism>
<dbReference type="AlphaFoldDB" id="A0A108EZW3"/>
<proteinExistence type="predicted"/>
<dbReference type="Proteomes" id="UP000068016">
    <property type="component" value="Unassembled WGS sequence"/>
</dbReference>
<gene>
    <name evidence="2" type="ORF">WT83_08390</name>
</gene>